<gene>
    <name evidence="3" type="primary">MPUL0A06970</name>
    <name evidence="3" type="ORF">METSCH_A06970</name>
</gene>
<dbReference type="STRING" id="2163413.A0A4V1ADK8"/>
<dbReference type="Gene3D" id="1.10.8.10">
    <property type="entry name" value="DNA helicase RuvA subunit, C-terminal domain"/>
    <property type="match status" value="1"/>
</dbReference>
<dbReference type="AlphaFoldDB" id="A0A4V1ADK8"/>
<evidence type="ECO:0000313" key="4">
    <source>
        <dbReference type="Proteomes" id="UP000292447"/>
    </source>
</evidence>
<accession>A0A4V1ADK8</accession>
<keyword evidence="1" id="KW-0833">Ubl conjugation pathway</keyword>
<feature type="domain" description="CUE" evidence="2">
    <location>
        <begin position="56"/>
        <end position="99"/>
    </location>
</feature>
<dbReference type="PROSITE" id="PS51140">
    <property type="entry name" value="CUE"/>
    <property type="match status" value="1"/>
</dbReference>
<evidence type="ECO:0000259" key="2">
    <source>
        <dbReference type="PROSITE" id="PS51140"/>
    </source>
</evidence>
<evidence type="ECO:0000256" key="1">
    <source>
        <dbReference type="ARBA" id="ARBA00022786"/>
    </source>
</evidence>
<evidence type="ECO:0000313" key="3">
    <source>
        <dbReference type="EMBL" id="QBM86063.1"/>
    </source>
</evidence>
<sequence length="178" mass="20054">MDSFTITFLILLVLALFVLRWIISPIPLSVPDEFNIPDPARQPPSMRPISRQHREITESMIEVVQAIGPQLSVSQIKYSLEQTGSVEATIDMLMDQGNLPYPPSETPSAIVSEDHVIKEEPKSLLEKYKVDCNDIGVVAAEGGWGKDEDERVSLLRKRKADMILRARRNMEKHASESE</sequence>
<dbReference type="SMART" id="SM00546">
    <property type="entry name" value="CUE"/>
    <property type="match status" value="1"/>
</dbReference>
<dbReference type="Proteomes" id="UP000292447">
    <property type="component" value="Chromosome I"/>
</dbReference>
<dbReference type="GO" id="GO:0043130">
    <property type="term" value="F:ubiquitin binding"/>
    <property type="evidence" value="ECO:0007669"/>
    <property type="project" value="InterPro"/>
</dbReference>
<dbReference type="EMBL" id="CP034456">
    <property type="protein sequence ID" value="QBM86063.1"/>
    <property type="molecule type" value="Genomic_DNA"/>
</dbReference>
<reference evidence="4" key="1">
    <citation type="submission" date="2019-03" db="EMBL/GenBank/DDBJ databases">
        <title>Snf2 controls pulcherriminic acid biosynthesis and connects pigmentation and antifungal activity of the yeast Metschnikowia pulcherrima.</title>
        <authorList>
            <person name="Gore-Lloyd D."/>
            <person name="Sumann I."/>
            <person name="Brachmann A.O."/>
            <person name="Schneeberger K."/>
            <person name="Ortiz-Merino R.A."/>
            <person name="Moreno-Beltran M."/>
            <person name="Schlaefli M."/>
            <person name="Kirner P."/>
            <person name="Santos Kron A."/>
            <person name="Wolfe K.H."/>
            <person name="Piel J."/>
            <person name="Ahrens C.H."/>
            <person name="Henk D."/>
            <person name="Freimoser F.M."/>
        </authorList>
    </citation>
    <scope>NUCLEOTIDE SEQUENCE [LARGE SCALE GENOMIC DNA]</scope>
    <source>
        <strain evidence="4">APC 1.2</strain>
    </source>
</reference>
<dbReference type="CDD" id="cd14424">
    <property type="entry name" value="CUE_Cue1p_like"/>
    <property type="match status" value="1"/>
</dbReference>
<dbReference type="Pfam" id="PF02845">
    <property type="entry name" value="CUE"/>
    <property type="match status" value="1"/>
</dbReference>
<proteinExistence type="predicted"/>
<organism evidence="3 4">
    <name type="scientific">Metschnikowia aff. pulcherrima</name>
    <dbReference type="NCBI Taxonomy" id="2163413"/>
    <lineage>
        <taxon>Eukaryota</taxon>
        <taxon>Fungi</taxon>
        <taxon>Dikarya</taxon>
        <taxon>Ascomycota</taxon>
        <taxon>Saccharomycotina</taxon>
        <taxon>Pichiomycetes</taxon>
        <taxon>Metschnikowiaceae</taxon>
        <taxon>Metschnikowia</taxon>
    </lineage>
</organism>
<keyword evidence="4" id="KW-1185">Reference proteome</keyword>
<protein>
    <submittedName>
        <fullName evidence="3">Coupling of ubiquitin conjugation to ER degradation protein 1</fullName>
    </submittedName>
</protein>
<dbReference type="InterPro" id="IPR003892">
    <property type="entry name" value="CUE"/>
</dbReference>
<name>A0A4V1ADK8_9ASCO</name>